<evidence type="ECO:0000256" key="5">
    <source>
        <dbReference type="HAMAP-Rule" id="MF_00900"/>
    </source>
</evidence>
<feature type="binding site" evidence="7">
    <location>
        <position position="224"/>
    </location>
    <ligand>
        <name>Mg(2+)</name>
        <dbReference type="ChEBI" id="CHEBI:18420"/>
    </ligand>
</feature>
<keyword evidence="2 5" id="KW-0547">Nucleotide-binding</keyword>
<dbReference type="InterPro" id="IPR030394">
    <property type="entry name" value="G_HFLX_dom"/>
</dbReference>
<keyword evidence="5" id="KW-0963">Cytoplasm</keyword>
<dbReference type="Pfam" id="PF16360">
    <property type="entry name" value="GTP-bdg_M"/>
    <property type="match status" value="1"/>
</dbReference>
<dbReference type="InterPro" id="IPR016496">
    <property type="entry name" value="GTPase_HflX"/>
</dbReference>
<dbReference type="InterPro" id="IPR006073">
    <property type="entry name" value="GTP-bd"/>
</dbReference>
<keyword evidence="8" id="KW-0175">Coiled coil</keyword>
<comment type="cofactor">
    <cofactor evidence="7">
        <name>Mg(2+)</name>
        <dbReference type="ChEBI" id="CHEBI:18420"/>
    </cofactor>
</comment>
<proteinExistence type="inferred from homology"/>
<dbReference type="Gene3D" id="6.10.250.2860">
    <property type="match status" value="1"/>
</dbReference>
<dbReference type="Proteomes" id="UP000217265">
    <property type="component" value="Chromosome"/>
</dbReference>
<dbReference type="PANTHER" id="PTHR10229:SF0">
    <property type="entry name" value="GTP-BINDING PROTEIN 6-RELATED"/>
    <property type="match status" value="1"/>
</dbReference>
<dbReference type="Gene3D" id="3.40.50.11060">
    <property type="entry name" value="GTPase HflX, N-terminal domain"/>
    <property type="match status" value="1"/>
</dbReference>
<sequence length="431" mass="47881">MADFLDSTPSTDDSKRCDRAFLVGVQTNEMHPGEAAELLEELNELVENLHIGIVGRELINLRAPTPATLLGSGKTEEIIAQAKAVNADLIVIDESLSPAQQRNWEKLSGLAVIDREEVILDIFADRARTREAVLQVALARMEYSLPRLTRAWTHLSRQRSGGGGMGGEGETQLEQDRRLVRDRITRLKQELVAVQKQRGVQRHKRQRVPVPTAAVVGYTNAGKSTLLNKLTGSNVLAEDKLFATLDPTTRQLLLRGNQKLLVTDTVGFIRRLPHRLVDAFKATLEEVIIADFLIHVIDVSNPDFEKHHATTLSVLGELGAADQTIITVFNKNDTTTDALRQRARQLVPDALFVSAFTGENLDGLQDRCIEQIAHQFGATELFIPHSRYDVIAKLHAFGHVQSEEQEDEGVRIHGRFPATQKALFAPFEVAK</sequence>
<dbReference type="HAMAP" id="MF_00900">
    <property type="entry name" value="GTPase_HflX"/>
    <property type="match status" value="1"/>
</dbReference>
<evidence type="ECO:0000256" key="6">
    <source>
        <dbReference type="PIRSR" id="PIRSR006809-1"/>
    </source>
</evidence>
<evidence type="ECO:0000256" key="8">
    <source>
        <dbReference type="SAM" id="Coils"/>
    </source>
</evidence>
<evidence type="ECO:0000259" key="9">
    <source>
        <dbReference type="PROSITE" id="PS51705"/>
    </source>
</evidence>
<dbReference type="InterPro" id="IPR025121">
    <property type="entry name" value="GTPase_HflX_N"/>
</dbReference>
<protein>
    <recommendedName>
        <fullName evidence="5">GTPase HflX</fullName>
    </recommendedName>
    <alternativeName>
        <fullName evidence="5">GTP-binding protein HflX</fullName>
    </alternativeName>
</protein>
<dbReference type="NCBIfam" id="TIGR03156">
    <property type="entry name" value="GTP_HflX"/>
    <property type="match status" value="1"/>
</dbReference>
<reference evidence="10 11" key="1">
    <citation type="submission" date="2017-09" db="EMBL/GenBank/DDBJ databases">
        <title>Complete genome sequence of Verrucomicrobial strain HZ-65, isolated from freshwater.</title>
        <authorList>
            <person name="Choi A."/>
        </authorList>
    </citation>
    <scope>NUCLEOTIDE SEQUENCE [LARGE SCALE GENOMIC DNA]</scope>
    <source>
        <strain evidence="10 11">HZ-65</strain>
    </source>
</reference>
<evidence type="ECO:0000313" key="11">
    <source>
        <dbReference type="Proteomes" id="UP000217265"/>
    </source>
</evidence>
<dbReference type="GO" id="GO:0005525">
    <property type="term" value="F:GTP binding"/>
    <property type="evidence" value="ECO:0007669"/>
    <property type="project" value="UniProtKB-UniRule"/>
</dbReference>
<comment type="similarity">
    <text evidence="5">Belongs to the TRAFAC class OBG-HflX-like GTPase superfamily. HflX GTPase family.</text>
</comment>
<gene>
    <name evidence="5 10" type="primary">hflX</name>
    <name evidence="10" type="ORF">CMV30_13445</name>
</gene>
<keyword evidence="3 7" id="KW-0460">Magnesium</keyword>
<dbReference type="EMBL" id="CP023344">
    <property type="protein sequence ID" value="ATC64889.1"/>
    <property type="molecule type" value="Genomic_DNA"/>
</dbReference>
<dbReference type="Gene3D" id="3.40.50.300">
    <property type="entry name" value="P-loop containing nucleotide triphosphate hydrolases"/>
    <property type="match status" value="1"/>
</dbReference>
<feature type="binding site" evidence="6">
    <location>
        <begin position="217"/>
        <end position="224"/>
    </location>
    <ligand>
        <name>GTP</name>
        <dbReference type="ChEBI" id="CHEBI:37565"/>
    </ligand>
</feature>
<dbReference type="InterPro" id="IPR027417">
    <property type="entry name" value="P-loop_NTPase"/>
</dbReference>
<feature type="binding site" evidence="7">
    <location>
        <position position="244"/>
    </location>
    <ligand>
        <name>Mg(2+)</name>
        <dbReference type="ChEBI" id="CHEBI:18420"/>
    </ligand>
</feature>
<comment type="subcellular location">
    <subcellularLocation>
        <location evidence="5">Cytoplasm</location>
    </subcellularLocation>
    <text evidence="5">May associate with membranes.</text>
</comment>
<evidence type="ECO:0000256" key="7">
    <source>
        <dbReference type="PIRSR" id="PIRSR006809-2"/>
    </source>
</evidence>
<evidence type="ECO:0000256" key="3">
    <source>
        <dbReference type="ARBA" id="ARBA00022842"/>
    </source>
</evidence>
<dbReference type="SUPFAM" id="SSF52540">
    <property type="entry name" value="P-loop containing nucleoside triphosphate hydrolases"/>
    <property type="match status" value="1"/>
</dbReference>
<dbReference type="Pfam" id="PF01926">
    <property type="entry name" value="MMR_HSR1"/>
    <property type="match status" value="1"/>
</dbReference>
<name>A0A290Q8B4_9BACT</name>
<feature type="coiled-coil region" evidence="8">
    <location>
        <begin position="170"/>
        <end position="197"/>
    </location>
</feature>
<dbReference type="PRINTS" id="PR00326">
    <property type="entry name" value="GTP1OBG"/>
</dbReference>
<dbReference type="GO" id="GO:0043022">
    <property type="term" value="F:ribosome binding"/>
    <property type="evidence" value="ECO:0007669"/>
    <property type="project" value="TreeGrafter"/>
</dbReference>
<comment type="function">
    <text evidence="5">GTPase that associates with the 50S ribosomal subunit and may have a role during protein synthesis or ribosome biogenesis.</text>
</comment>
<dbReference type="InterPro" id="IPR032305">
    <property type="entry name" value="GTP-bd_M"/>
</dbReference>
<dbReference type="InterPro" id="IPR042108">
    <property type="entry name" value="GTPase_HflX_N_sf"/>
</dbReference>
<comment type="subunit">
    <text evidence="5">Monomer. Associates with the 50S ribosomal subunit.</text>
</comment>
<dbReference type="CDD" id="cd01878">
    <property type="entry name" value="HflX"/>
    <property type="match status" value="1"/>
</dbReference>
<dbReference type="PANTHER" id="PTHR10229">
    <property type="entry name" value="GTP-BINDING PROTEIN HFLX"/>
    <property type="match status" value="1"/>
</dbReference>
<feature type="binding site" evidence="6">
    <location>
        <begin position="242"/>
        <end position="246"/>
    </location>
    <ligand>
        <name>GTP</name>
        <dbReference type="ChEBI" id="CHEBI:37565"/>
    </ligand>
</feature>
<dbReference type="PROSITE" id="PS51705">
    <property type="entry name" value="G_HFLX"/>
    <property type="match status" value="1"/>
</dbReference>
<dbReference type="PIRSF" id="PIRSF006809">
    <property type="entry name" value="GTP-binding_hflX_prd"/>
    <property type="match status" value="1"/>
</dbReference>
<dbReference type="GO" id="GO:0005737">
    <property type="term" value="C:cytoplasm"/>
    <property type="evidence" value="ECO:0007669"/>
    <property type="project" value="UniProtKB-SubCell"/>
</dbReference>
<evidence type="ECO:0000256" key="2">
    <source>
        <dbReference type="ARBA" id="ARBA00022741"/>
    </source>
</evidence>
<accession>A0A290Q8B4</accession>
<keyword evidence="11" id="KW-1185">Reference proteome</keyword>
<feature type="domain" description="Hflx-type G" evidence="9">
    <location>
        <begin position="211"/>
        <end position="376"/>
    </location>
</feature>
<dbReference type="KEGG" id="vbh:CMV30_13445"/>
<feature type="binding site" evidence="6">
    <location>
        <begin position="264"/>
        <end position="267"/>
    </location>
    <ligand>
        <name>GTP</name>
        <dbReference type="ChEBI" id="CHEBI:37565"/>
    </ligand>
</feature>
<dbReference type="AlphaFoldDB" id="A0A290Q8B4"/>
<evidence type="ECO:0000256" key="1">
    <source>
        <dbReference type="ARBA" id="ARBA00022723"/>
    </source>
</evidence>
<dbReference type="GO" id="GO:0003924">
    <property type="term" value="F:GTPase activity"/>
    <property type="evidence" value="ECO:0007669"/>
    <property type="project" value="UniProtKB-UniRule"/>
</dbReference>
<evidence type="ECO:0000313" key="10">
    <source>
        <dbReference type="EMBL" id="ATC64889.1"/>
    </source>
</evidence>
<keyword evidence="1 7" id="KW-0479">Metal-binding</keyword>
<keyword evidence="4 5" id="KW-0342">GTP-binding</keyword>
<dbReference type="Pfam" id="PF13167">
    <property type="entry name" value="GTP-bdg_N"/>
    <property type="match status" value="1"/>
</dbReference>
<dbReference type="OrthoDB" id="9812272at2"/>
<feature type="binding site" evidence="6">
    <location>
        <begin position="330"/>
        <end position="333"/>
    </location>
    <ligand>
        <name>GTP</name>
        <dbReference type="ChEBI" id="CHEBI:37565"/>
    </ligand>
</feature>
<dbReference type="GO" id="GO:0046872">
    <property type="term" value="F:metal ion binding"/>
    <property type="evidence" value="ECO:0007669"/>
    <property type="project" value="UniProtKB-KW"/>
</dbReference>
<organism evidence="10 11">
    <name type="scientific">Nibricoccus aquaticus</name>
    <dbReference type="NCBI Taxonomy" id="2576891"/>
    <lineage>
        <taxon>Bacteria</taxon>
        <taxon>Pseudomonadati</taxon>
        <taxon>Verrucomicrobiota</taxon>
        <taxon>Opitutia</taxon>
        <taxon>Opitutales</taxon>
        <taxon>Opitutaceae</taxon>
        <taxon>Nibricoccus</taxon>
    </lineage>
</organism>
<dbReference type="RefSeq" id="WP_096056520.1">
    <property type="nucleotide sequence ID" value="NZ_CP023344.1"/>
</dbReference>
<evidence type="ECO:0000256" key="4">
    <source>
        <dbReference type="ARBA" id="ARBA00023134"/>
    </source>
</evidence>